<feature type="domain" description="DnaJ homologue subfamily C member 28 conserved" evidence="2">
    <location>
        <begin position="277"/>
        <end position="346"/>
    </location>
</feature>
<keyword evidence="4" id="KW-1185">Reference proteome</keyword>
<feature type="compositionally biased region" description="Basic and acidic residues" evidence="1">
    <location>
        <begin position="41"/>
        <end position="51"/>
    </location>
</feature>
<dbReference type="GeneID" id="28976478"/>
<protein>
    <recommendedName>
        <fullName evidence="2">DnaJ homologue subfamily C member 28 conserved domain-containing protein</fullName>
    </recommendedName>
</protein>
<dbReference type="OMA" id="PWHTTFK"/>
<proteinExistence type="predicted"/>
<feature type="compositionally biased region" description="Polar residues" evidence="1">
    <location>
        <begin position="149"/>
        <end position="159"/>
    </location>
</feature>
<dbReference type="InterPro" id="IPR018961">
    <property type="entry name" value="DnaJ_homolog_subfam-C_membr-28"/>
</dbReference>
<dbReference type="Proteomes" id="UP000053890">
    <property type="component" value="Unassembled WGS sequence"/>
</dbReference>
<dbReference type="PANTHER" id="PTHR39394">
    <property type="entry name" value="YALI0E31793P"/>
    <property type="match status" value="1"/>
</dbReference>
<dbReference type="OrthoDB" id="547796at2759"/>
<sequence length="513" mass="55382">MSPRALHGAAAARRTYRALSTTTTRATSRTSTPAAAPPPDSRPDSSADKGRQRSAAAFIAAQAAEEEAAAALAGKPKERIVPDPDAWTGDEPRERMLKRILEDQYKPLRIKGYQKPIPKPAPLPAQAFDTSSSPSTAADAADAPSASSNGSTLRSTTVNPWDISFKPPDHYQPLPGYRTSGPPLGGPSISAKKALLATARKDATLSSRPSALKQERLASAYERTLDYRGGVRPGRGGRAGGDGGPVGARGVEVPVHEYGEVGGEGESGNMRVFEGFIEEKIKQARRDGVFNNVKGRGKPMPKDAAESNPFISRTEFLMNRILKEQEAAPPWIEMQKELEGALDQFRRDLSDTWTRRAVRIRASEGLTRAVVREILDGWTDPHWEAKERGYHEASVRALNETIRKYNVIAPYHVRRPLLTLRAELDAAISSCAPKIAGELQRRLDAGLGSASSGGIVLSDPGDINPLTADMMGGEQAEDKKDTPWKAFKRAVVEVLGRGPDSSPVPAAPQGRRE</sequence>
<evidence type="ECO:0000259" key="2">
    <source>
        <dbReference type="Pfam" id="PF09350"/>
    </source>
</evidence>
<evidence type="ECO:0000256" key="1">
    <source>
        <dbReference type="SAM" id="MobiDB-lite"/>
    </source>
</evidence>
<name>A0A194S8M4_RHOGW</name>
<accession>A0A194S8M4</accession>
<feature type="compositionally biased region" description="Low complexity" evidence="1">
    <location>
        <begin position="55"/>
        <end position="73"/>
    </location>
</feature>
<feature type="compositionally biased region" description="Low complexity" evidence="1">
    <location>
        <begin position="9"/>
        <end position="34"/>
    </location>
</feature>
<organism evidence="3 4">
    <name type="scientific">Rhodotorula graminis (strain WP1)</name>
    <dbReference type="NCBI Taxonomy" id="578459"/>
    <lineage>
        <taxon>Eukaryota</taxon>
        <taxon>Fungi</taxon>
        <taxon>Dikarya</taxon>
        <taxon>Basidiomycota</taxon>
        <taxon>Pucciniomycotina</taxon>
        <taxon>Microbotryomycetes</taxon>
        <taxon>Sporidiobolales</taxon>
        <taxon>Sporidiobolaceae</taxon>
        <taxon>Rhodotorula</taxon>
    </lineage>
</organism>
<dbReference type="RefSeq" id="XP_018272874.1">
    <property type="nucleotide sequence ID" value="XM_018416030.1"/>
</dbReference>
<feature type="region of interest" description="Disordered" evidence="1">
    <location>
        <begin position="228"/>
        <end position="247"/>
    </location>
</feature>
<feature type="region of interest" description="Disordered" evidence="1">
    <location>
        <begin position="113"/>
        <end position="189"/>
    </location>
</feature>
<evidence type="ECO:0000313" key="4">
    <source>
        <dbReference type="Proteomes" id="UP000053890"/>
    </source>
</evidence>
<evidence type="ECO:0000313" key="3">
    <source>
        <dbReference type="EMBL" id="KPV76825.1"/>
    </source>
</evidence>
<dbReference type="Pfam" id="PF09350">
    <property type="entry name" value="DJC28_CD"/>
    <property type="match status" value="1"/>
</dbReference>
<feature type="compositionally biased region" description="Low complexity" evidence="1">
    <location>
        <begin position="129"/>
        <end position="148"/>
    </location>
</feature>
<dbReference type="AlphaFoldDB" id="A0A194S8M4"/>
<dbReference type="EMBL" id="KQ474075">
    <property type="protein sequence ID" value="KPV76825.1"/>
    <property type="molecule type" value="Genomic_DNA"/>
</dbReference>
<gene>
    <name evidence="3" type="ORF">RHOBADRAFT_51812</name>
</gene>
<feature type="compositionally biased region" description="Gly residues" evidence="1">
    <location>
        <begin position="231"/>
        <end position="247"/>
    </location>
</feature>
<feature type="region of interest" description="Disordered" evidence="1">
    <location>
        <begin position="1"/>
        <end position="93"/>
    </location>
</feature>
<reference evidence="3 4" key="1">
    <citation type="journal article" date="2015" name="Front. Microbiol.">
        <title>Genome sequence of the plant growth promoting endophytic yeast Rhodotorula graminis WP1.</title>
        <authorList>
            <person name="Firrincieli A."/>
            <person name="Otillar R."/>
            <person name="Salamov A."/>
            <person name="Schmutz J."/>
            <person name="Khan Z."/>
            <person name="Redman R.S."/>
            <person name="Fleck N.D."/>
            <person name="Lindquist E."/>
            <person name="Grigoriev I.V."/>
            <person name="Doty S.L."/>
        </authorList>
    </citation>
    <scope>NUCLEOTIDE SEQUENCE [LARGE SCALE GENOMIC DNA]</scope>
    <source>
        <strain evidence="3 4">WP1</strain>
    </source>
</reference>
<dbReference type="PANTHER" id="PTHR39394:SF1">
    <property type="entry name" value="DNAJ HOMOLOGUE SUBFAMILY C MEMBER 28 CONSERVED DOMAIN-CONTAINING PROTEIN"/>
    <property type="match status" value="1"/>
</dbReference>